<dbReference type="Gene3D" id="3.10.20.310">
    <property type="entry name" value="membrane protein fhac"/>
    <property type="match status" value="1"/>
</dbReference>
<evidence type="ECO:0000259" key="9">
    <source>
        <dbReference type="PROSITE" id="PS51779"/>
    </source>
</evidence>
<keyword evidence="6 8" id="KW-0472">Membrane</keyword>
<dbReference type="InterPro" id="IPR005548">
    <property type="entry name" value="Cell_div_FtsQ/DivIB_C"/>
</dbReference>
<dbReference type="EMBL" id="CP002637">
    <property type="protein sequence ID" value="AEC00772.1"/>
    <property type="molecule type" value="Genomic_DNA"/>
</dbReference>
<dbReference type="InterPro" id="IPR034746">
    <property type="entry name" value="POTRA"/>
</dbReference>
<evidence type="ECO:0000256" key="3">
    <source>
        <dbReference type="ARBA" id="ARBA00022618"/>
    </source>
</evidence>
<dbReference type="RefSeq" id="WP_006191075.1">
    <property type="nucleotide sequence ID" value="NC_015437.1"/>
</dbReference>
<dbReference type="eggNOG" id="COG1589">
    <property type="taxonomic scope" value="Bacteria"/>
</dbReference>
<dbReference type="GO" id="GO:0005886">
    <property type="term" value="C:plasma membrane"/>
    <property type="evidence" value="ECO:0007669"/>
    <property type="project" value="TreeGrafter"/>
</dbReference>
<dbReference type="PANTHER" id="PTHR37820:SF1">
    <property type="entry name" value="CELL DIVISION PROTEIN FTSQ"/>
    <property type="match status" value="1"/>
</dbReference>
<reference evidence="10 13" key="2">
    <citation type="submission" date="2011-04" db="EMBL/GenBank/DDBJ databases">
        <title>The complete genome of Selenomonas sputigena DSM 20758.</title>
        <authorList>
            <consortium name="US DOE Joint Genome Institute (JGI-PGF)"/>
            <person name="Lucas S."/>
            <person name="Copeland A."/>
            <person name="Lapidus A."/>
            <person name="Bruce D."/>
            <person name="Goodwin L."/>
            <person name="Pitluck S."/>
            <person name="Peters L."/>
            <person name="Kyrpides N."/>
            <person name="Mavromatis K."/>
            <person name="Ivanova N."/>
            <person name="Ovchinnikova G."/>
            <person name="Teshima H."/>
            <person name="Detter J.C."/>
            <person name="Tapia R."/>
            <person name="Han C."/>
            <person name="Land M."/>
            <person name="Hauser L."/>
            <person name="Markowitz V."/>
            <person name="Cheng J.-F."/>
            <person name="Hugenholtz P."/>
            <person name="Woyke T."/>
            <person name="Wu D."/>
            <person name="Gronow S."/>
            <person name="Wellnitz S."/>
            <person name="Schneider S."/>
            <person name="Klenk H.-P."/>
            <person name="Eisen J.A."/>
        </authorList>
    </citation>
    <scope>NUCLEOTIDE SEQUENCE [LARGE SCALE GENOMIC DNA]</scope>
    <source>
        <strain evidence="10">ATCC 35185</strain>
        <strain evidence="13">ATCC 35185 / DSM 20758 / VPI D19B-28</strain>
    </source>
</reference>
<evidence type="ECO:0000256" key="7">
    <source>
        <dbReference type="ARBA" id="ARBA00023306"/>
    </source>
</evidence>
<dbReference type="Proteomes" id="UP000011124">
    <property type="component" value="Chromosome"/>
</dbReference>
<feature type="domain" description="POTRA" evidence="9">
    <location>
        <begin position="55"/>
        <end position="123"/>
    </location>
</feature>
<keyword evidence="3" id="KW-0132">Cell division</keyword>
<evidence type="ECO:0000256" key="1">
    <source>
        <dbReference type="ARBA" id="ARBA00004370"/>
    </source>
</evidence>
<evidence type="ECO:0000256" key="5">
    <source>
        <dbReference type="ARBA" id="ARBA00022989"/>
    </source>
</evidence>
<dbReference type="OrthoDB" id="1633656at2"/>
<dbReference type="KEGG" id="ssg:Selsp_1817"/>
<keyword evidence="5 8" id="KW-1133">Transmembrane helix</keyword>
<keyword evidence="2" id="KW-1003">Cell membrane</keyword>
<evidence type="ECO:0000313" key="12">
    <source>
        <dbReference type="Proteomes" id="UP000003505"/>
    </source>
</evidence>
<evidence type="ECO:0000256" key="6">
    <source>
        <dbReference type="ARBA" id="ARBA00023136"/>
    </source>
</evidence>
<dbReference type="Pfam" id="PF03799">
    <property type="entry name" value="FtsQ_DivIB_C"/>
    <property type="match status" value="1"/>
</dbReference>
<dbReference type="STRING" id="546271.Selsp_1817"/>
<feature type="transmembrane region" description="Helical" evidence="8">
    <location>
        <begin position="35"/>
        <end position="55"/>
    </location>
</feature>
<keyword evidence="4 8" id="KW-0812">Transmembrane</keyword>
<dbReference type="InterPro" id="IPR013685">
    <property type="entry name" value="POTRA_FtsQ_type"/>
</dbReference>
<dbReference type="HOGENOM" id="CLU_047677_4_0_9"/>
<keyword evidence="7" id="KW-0131">Cell cycle</keyword>
<comment type="subcellular location">
    <subcellularLocation>
        <location evidence="1">Membrane</location>
    </subcellularLocation>
</comment>
<dbReference type="PROSITE" id="PS51779">
    <property type="entry name" value="POTRA"/>
    <property type="match status" value="1"/>
</dbReference>
<protein>
    <submittedName>
        <fullName evidence="11">POTRA domain protein, FtsQ-type</fullName>
    </submittedName>
    <submittedName>
        <fullName evidence="10">Polypeptide-transport-associated domain protein FtsQ-type</fullName>
    </submittedName>
</protein>
<proteinExistence type="predicted"/>
<evidence type="ECO:0000313" key="11">
    <source>
        <dbReference type="EMBL" id="EEX78148.1"/>
    </source>
</evidence>
<evidence type="ECO:0000256" key="8">
    <source>
        <dbReference type="SAM" id="Phobius"/>
    </source>
</evidence>
<evidence type="ECO:0000256" key="4">
    <source>
        <dbReference type="ARBA" id="ARBA00022692"/>
    </source>
</evidence>
<dbReference type="Pfam" id="PF08478">
    <property type="entry name" value="POTRA_1"/>
    <property type="match status" value="1"/>
</dbReference>
<dbReference type="PANTHER" id="PTHR37820">
    <property type="entry name" value="CELL DIVISION PROTEIN DIVIB"/>
    <property type="match status" value="1"/>
</dbReference>
<evidence type="ECO:0000313" key="13">
    <source>
        <dbReference type="Proteomes" id="UP000011124"/>
    </source>
</evidence>
<evidence type="ECO:0000256" key="2">
    <source>
        <dbReference type="ARBA" id="ARBA00022475"/>
    </source>
</evidence>
<keyword evidence="13" id="KW-1185">Reference proteome</keyword>
<sequence>MAEERQENLGFTEPGALPGETHIVRRRSPRRVLKGFLFLVVSGALLAVAVYSPLFSVRDVHIIGNHYMPADDIRRVAGVYPGVPLFQVKTAEMAQLLMKDLRVEQASVRRSLPSTLEIQIVERRPVATVDCDFGYVDLDREGTVIDAYKTLKKMAIPMVTGIKLKDIYIGDKTTDENLKAALVYLNALKPETNAQISEVSLKKPDDVMAYTTGGVQIRLGALDRLEEKAHLTDSFIVDQEVKQRPVEYVDFKYTAPFIKLKQ</sequence>
<dbReference type="InterPro" id="IPR050487">
    <property type="entry name" value="FtsQ_DivIB"/>
</dbReference>
<dbReference type="GO" id="GO:0051301">
    <property type="term" value="P:cell division"/>
    <property type="evidence" value="ECO:0007669"/>
    <property type="project" value="UniProtKB-KW"/>
</dbReference>
<evidence type="ECO:0000313" key="10">
    <source>
        <dbReference type="EMBL" id="AEC00772.1"/>
    </source>
</evidence>
<gene>
    <name evidence="10" type="ordered locus">Selsp_1817</name>
    <name evidence="11" type="ORF">SELSPUOL_00332</name>
</gene>
<name>C9LSA8_SELS3</name>
<dbReference type="Proteomes" id="UP000003505">
    <property type="component" value="Unassembled WGS sequence"/>
</dbReference>
<organism evidence="11 12">
    <name type="scientific">Selenomonas sputigena (strain ATCC 35185 / DSM 20758 / CCUG 44933 / VPI D19B-28)</name>
    <dbReference type="NCBI Taxonomy" id="546271"/>
    <lineage>
        <taxon>Bacteria</taxon>
        <taxon>Bacillati</taxon>
        <taxon>Bacillota</taxon>
        <taxon>Negativicutes</taxon>
        <taxon>Selenomonadales</taxon>
        <taxon>Selenomonadaceae</taxon>
        <taxon>Selenomonas</taxon>
    </lineage>
</organism>
<accession>C9LSA8</accession>
<reference evidence="11 12" key="1">
    <citation type="submission" date="2009-09" db="EMBL/GenBank/DDBJ databases">
        <authorList>
            <person name="Weinstock G."/>
            <person name="Sodergren E."/>
            <person name="Clifton S."/>
            <person name="Fulton L."/>
            <person name="Fulton B."/>
            <person name="Courtney L."/>
            <person name="Fronick C."/>
            <person name="Harrison M."/>
            <person name="Strong C."/>
            <person name="Farmer C."/>
            <person name="Delahaunty K."/>
            <person name="Markovic C."/>
            <person name="Hall O."/>
            <person name="Minx P."/>
            <person name="Tomlinson C."/>
            <person name="Mitreva M."/>
            <person name="Nelson J."/>
            <person name="Hou S."/>
            <person name="Wollam A."/>
            <person name="Pepin K.H."/>
            <person name="Johnson M."/>
            <person name="Bhonagiri V."/>
            <person name="Nash W.E."/>
            <person name="Warren W."/>
            <person name="Chinwalla A."/>
            <person name="Mardis E.R."/>
            <person name="Wilson R.K."/>
        </authorList>
    </citation>
    <scope>NUCLEOTIDE SEQUENCE [LARGE SCALE GENOMIC DNA]</scope>
    <source>
        <strain evidence="11">ATCC 35185</strain>
        <strain evidence="12">ATCC 35185 / DSM 20758 / VPI D19B-28</strain>
    </source>
</reference>
<dbReference type="AlphaFoldDB" id="C9LSA8"/>
<dbReference type="EMBL" id="ACKP02000010">
    <property type="protein sequence ID" value="EEX78148.1"/>
    <property type="molecule type" value="Genomic_DNA"/>
</dbReference>